<dbReference type="EMBL" id="WNZX01000011">
    <property type="protein sequence ID" value="MUG71946.1"/>
    <property type="molecule type" value="Genomic_DNA"/>
</dbReference>
<comment type="caution">
    <text evidence="1">The sequence shown here is derived from an EMBL/GenBank/DDBJ whole genome shotgun (WGS) entry which is preliminary data.</text>
</comment>
<dbReference type="RefSeq" id="WP_155614955.1">
    <property type="nucleotide sequence ID" value="NZ_WNZX01000011.1"/>
</dbReference>
<name>A0A7X2ZBT4_9BACL</name>
<evidence type="ECO:0000313" key="2">
    <source>
        <dbReference type="Proteomes" id="UP000450917"/>
    </source>
</evidence>
<dbReference type="AlphaFoldDB" id="A0A7X2ZBT4"/>
<dbReference type="Proteomes" id="UP000450917">
    <property type="component" value="Unassembled WGS sequence"/>
</dbReference>
<evidence type="ECO:0000313" key="1">
    <source>
        <dbReference type="EMBL" id="MUG71946.1"/>
    </source>
</evidence>
<proteinExistence type="predicted"/>
<gene>
    <name evidence="1" type="ORF">GNP93_14835</name>
</gene>
<keyword evidence="2" id="KW-1185">Reference proteome</keyword>
<sequence>MASYTIESLINGDTAIVDNYQNAFRLWQEIWENPESDTADGLARILTVRQITFEHQCGGRWIGQEIMVAVGYGQFYSNADGFGENAERATMVKVAFSRSSCSLEVKGEARRMARIYNLE</sequence>
<organism evidence="1 2">
    <name type="scientific">Paenibacillus validus</name>
    <dbReference type="NCBI Taxonomy" id="44253"/>
    <lineage>
        <taxon>Bacteria</taxon>
        <taxon>Bacillati</taxon>
        <taxon>Bacillota</taxon>
        <taxon>Bacilli</taxon>
        <taxon>Bacillales</taxon>
        <taxon>Paenibacillaceae</taxon>
        <taxon>Paenibacillus</taxon>
    </lineage>
</organism>
<reference evidence="1 2" key="1">
    <citation type="submission" date="2019-11" db="EMBL/GenBank/DDBJ databases">
        <title>Draft genome sequences of five Paenibacillus species of dairy origin.</title>
        <authorList>
            <person name="Olajide A.M."/>
            <person name="Chen S."/>
            <person name="Lapointe G."/>
        </authorList>
    </citation>
    <scope>NUCLEOTIDE SEQUENCE [LARGE SCALE GENOMIC DNA]</scope>
    <source>
        <strain evidence="1 2">2CS3</strain>
    </source>
</reference>
<accession>A0A7X2ZBT4</accession>
<protein>
    <submittedName>
        <fullName evidence="1">Uncharacterized protein</fullName>
    </submittedName>
</protein>